<accession>A0A285K1L9</accession>
<organism evidence="2 3">
    <name type="scientific">Paractinoplanes atraurantiacus</name>
    <dbReference type="NCBI Taxonomy" id="1036182"/>
    <lineage>
        <taxon>Bacteria</taxon>
        <taxon>Bacillati</taxon>
        <taxon>Actinomycetota</taxon>
        <taxon>Actinomycetes</taxon>
        <taxon>Micromonosporales</taxon>
        <taxon>Micromonosporaceae</taxon>
        <taxon>Paractinoplanes</taxon>
    </lineage>
</organism>
<keyword evidence="3" id="KW-1185">Reference proteome</keyword>
<protein>
    <submittedName>
        <fullName evidence="2">Uncharacterized protein</fullName>
    </submittedName>
</protein>
<evidence type="ECO:0000313" key="3">
    <source>
        <dbReference type="Proteomes" id="UP000219612"/>
    </source>
</evidence>
<dbReference type="AlphaFoldDB" id="A0A285K1L9"/>
<dbReference type="EMBL" id="OBDY01000030">
    <property type="protein sequence ID" value="SNY66479.1"/>
    <property type="molecule type" value="Genomic_DNA"/>
</dbReference>
<sequence>MDVSADFPAKAQAAEPVRQGEALLHDPAQFAEPGAVFGAAAGDDRRDAKLTNQAAVFVVVVAAVGLDLRRSAAGPAAFAADRWDRLQQRDESGDVVAVAAGQQRRKRDTAGVGDEVVFGAQPAGVYWTPALFPSRKRRQQVMPQPKPSSLGDHSQWMPVNRTNKMPHKTLRSSTGRRPGSERGGCLGSSGSIRAQRSSSPGLRAPPPVRSCPGSGARCRRTSRSARAIGTAGRANSRPTIADGDSSGAHHC</sequence>
<evidence type="ECO:0000256" key="1">
    <source>
        <dbReference type="SAM" id="MobiDB-lite"/>
    </source>
</evidence>
<feature type="region of interest" description="Disordered" evidence="1">
    <location>
        <begin position="1"/>
        <end position="24"/>
    </location>
</feature>
<proteinExistence type="predicted"/>
<evidence type="ECO:0000313" key="2">
    <source>
        <dbReference type="EMBL" id="SNY66479.1"/>
    </source>
</evidence>
<feature type="region of interest" description="Disordered" evidence="1">
    <location>
        <begin position="136"/>
        <end position="251"/>
    </location>
</feature>
<reference evidence="3" key="1">
    <citation type="submission" date="2017-09" db="EMBL/GenBank/DDBJ databases">
        <authorList>
            <person name="Varghese N."/>
            <person name="Submissions S."/>
        </authorList>
    </citation>
    <scope>NUCLEOTIDE SEQUENCE [LARGE SCALE GENOMIC DNA]</scope>
    <source>
        <strain evidence="3">CGMCC 4.6857</strain>
    </source>
</reference>
<dbReference type="Proteomes" id="UP000219612">
    <property type="component" value="Unassembled WGS sequence"/>
</dbReference>
<gene>
    <name evidence="2" type="ORF">SAMN05421748_13047</name>
</gene>
<name>A0A285K1L9_9ACTN</name>
<feature type="compositionally biased region" description="Low complexity" evidence="1">
    <location>
        <begin position="188"/>
        <end position="199"/>
    </location>
</feature>